<keyword evidence="4" id="KW-1015">Disulfide bond</keyword>
<evidence type="ECO:0000256" key="5">
    <source>
        <dbReference type="ARBA" id="ARBA00023180"/>
    </source>
</evidence>
<dbReference type="Gene3D" id="2.170.140.10">
    <property type="entry name" value="Chitin binding domain"/>
    <property type="match status" value="2"/>
</dbReference>
<sequence>MFPHTSECGKFFSCTPWGPVLMHCPAGLHFNPQLHICDWPNRAGCMDKQHSTQKCPIYRHPTDCAKFYICAPPGHLLLHCPFGLLFNPVISVCDWPANVQCSTNEVPASEETTALLQTEPSNEATNAVTEEWKEETTHEPLLSATEASAENPNLTTEVQEFSAAVTEESKEETTALPQTDASNEGTNAVTEEWKEETTHEPLLSATEASAENPNLTTAVQEFSAAVTEESKEETTHEPLLSATEASAENPNLTTEVQ</sequence>
<feature type="compositionally biased region" description="Polar residues" evidence="6">
    <location>
        <begin position="243"/>
        <end position="257"/>
    </location>
</feature>
<dbReference type="PANTHER" id="PTHR23301">
    <property type="entry name" value="CHITIN BINDING PERITROPHIN-A"/>
    <property type="match status" value="1"/>
</dbReference>
<keyword evidence="1" id="KW-0147">Chitin-binding</keyword>
<evidence type="ECO:0000256" key="3">
    <source>
        <dbReference type="ARBA" id="ARBA00022737"/>
    </source>
</evidence>
<dbReference type="PANTHER" id="PTHR23301:SF0">
    <property type="entry name" value="CHITIN-BINDING TYPE-2 DOMAIN-CONTAINING PROTEIN-RELATED"/>
    <property type="match status" value="1"/>
</dbReference>
<dbReference type="Pfam" id="PF01607">
    <property type="entry name" value="CBM_14"/>
    <property type="match status" value="2"/>
</dbReference>
<evidence type="ECO:0000313" key="7">
    <source>
        <dbReference type="EMBL" id="ENN79456.1"/>
    </source>
</evidence>
<dbReference type="InterPro" id="IPR051940">
    <property type="entry name" value="Chitin_bind-dev_reg"/>
</dbReference>
<feature type="region of interest" description="Disordered" evidence="6">
    <location>
        <begin position="165"/>
        <end position="199"/>
    </location>
</feature>
<dbReference type="PROSITE" id="PS50940">
    <property type="entry name" value="CHIT_BIND_II"/>
    <property type="match status" value="2"/>
</dbReference>
<dbReference type="OrthoDB" id="6020543at2759"/>
<organism evidence="7">
    <name type="scientific">Dendroctonus ponderosae</name>
    <name type="common">Mountain pine beetle</name>
    <dbReference type="NCBI Taxonomy" id="77166"/>
    <lineage>
        <taxon>Eukaryota</taxon>
        <taxon>Metazoa</taxon>
        <taxon>Ecdysozoa</taxon>
        <taxon>Arthropoda</taxon>
        <taxon>Hexapoda</taxon>
        <taxon>Insecta</taxon>
        <taxon>Pterygota</taxon>
        <taxon>Neoptera</taxon>
        <taxon>Endopterygota</taxon>
        <taxon>Coleoptera</taxon>
        <taxon>Polyphaga</taxon>
        <taxon>Cucujiformia</taxon>
        <taxon>Curculionidae</taxon>
        <taxon>Scolytinae</taxon>
        <taxon>Dendroctonus</taxon>
    </lineage>
</organism>
<reference evidence="7" key="1">
    <citation type="journal article" date="2013" name="Genome Biol.">
        <title>Draft genome of the mountain pine beetle, Dendroctonus ponderosae Hopkins, a major forest pest.</title>
        <authorList>
            <person name="Keeling C.I."/>
            <person name="Yuen M.M."/>
            <person name="Liao N.Y."/>
            <person name="Docking T.R."/>
            <person name="Chan S.K."/>
            <person name="Taylor G.A."/>
            <person name="Palmquist D.L."/>
            <person name="Jackman S.D."/>
            <person name="Nguyen A."/>
            <person name="Li M."/>
            <person name="Henderson H."/>
            <person name="Janes J.K."/>
            <person name="Zhao Y."/>
            <person name="Pandoh P."/>
            <person name="Moore R."/>
            <person name="Sperling F.A."/>
            <person name="Huber D.P."/>
            <person name="Birol I."/>
            <person name="Jones S.J."/>
            <person name="Bohlmann J."/>
        </authorList>
    </citation>
    <scope>NUCLEOTIDE SEQUENCE</scope>
</reference>
<keyword evidence="2" id="KW-0732">Signal</keyword>
<dbReference type="SMART" id="SM00494">
    <property type="entry name" value="ChtBD2"/>
    <property type="match status" value="2"/>
</dbReference>
<proteinExistence type="predicted"/>
<dbReference type="EMBL" id="KB740694">
    <property type="protein sequence ID" value="ENN79456.1"/>
    <property type="molecule type" value="Genomic_DNA"/>
</dbReference>
<accession>N6UFP7</accession>
<dbReference type="OMA" id="ICAPPGH"/>
<feature type="compositionally biased region" description="Polar residues" evidence="6">
    <location>
        <begin position="175"/>
        <end position="189"/>
    </location>
</feature>
<evidence type="ECO:0000256" key="1">
    <source>
        <dbReference type="ARBA" id="ARBA00022669"/>
    </source>
</evidence>
<feature type="region of interest" description="Disordered" evidence="6">
    <location>
        <begin position="120"/>
        <end position="152"/>
    </location>
</feature>
<feature type="region of interest" description="Disordered" evidence="6">
    <location>
        <begin position="224"/>
        <end position="257"/>
    </location>
</feature>
<keyword evidence="5" id="KW-0325">Glycoprotein</keyword>
<feature type="non-terminal residue" evidence="7">
    <location>
        <position position="257"/>
    </location>
</feature>
<evidence type="ECO:0000256" key="4">
    <source>
        <dbReference type="ARBA" id="ARBA00023157"/>
    </source>
</evidence>
<dbReference type="InterPro" id="IPR002557">
    <property type="entry name" value="Chitin-bd_dom"/>
</dbReference>
<feature type="non-terminal residue" evidence="7">
    <location>
        <position position="1"/>
    </location>
</feature>
<protein>
    <submittedName>
        <fullName evidence="7">Uncharacterized protein</fullName>
    </submittedName>
</protein>
<dbReference type="GO" id="GO:0005576">
    <property type="term" value="C:extracellular region"/>
    <property type="evidence" value="ECO:0007669"/>
    <property type="project" value="InterPro"/>
</dbReference>
<dbReference type="GO" id="GO:0008061">
    <property type="term" value="F:chitin binding"/>
    <property type="evidence" value="ECO:0007669"/>
    <property type="project" value="UniProtKB-KW"/>
</dbReference>
<keyword evidence="3" id="KW-0677">Repeat</keyword>
<gene>
    <name evidence="7" type="ORF">YQE_04100</name>
</gene>
<dbReference type="HOGENOM" id="CLU_1084042_0_0_1"/>
<evidence type="ECO:0000256" key="6">
    <source>
        <dbReference type="SAM" id="MobiDB-lite"/>
    </source>
</evidence>
<evidence type="ECO:0000256" key="2">
    <source>
        <dbReference type="ARBA" id="ARBA00022729"/>
    </source>
</evidence>
<dbReference type="AlphaFoldDB" id="N6UFP7"/>
<dbReference type="SUPFAM" id="SSF57625">
    <property type="entry name" value="Invertebrate chitin-binding proteins"/>
    <property type="match status" value="2"/>
</dbReference>
<name>N6UFP7_DENPD</name>
<dbReference type="InterPro" id="IPR036508">
    <property type="entry name" value="Chitin-bd_dom_sf"/>
</dbReference>